<accession>A0A8T1W360</accession>
<evidence type="ECO:0000313" key="2">
    <source>
        <dbReference type="Proteomes" id="UP000694044"/>
    </source>
</evidence>
<protein>
    <submittedName>
        <fullName evidence="1">Uncharacterized protein</fullName>
    </submittedName>
</protein>
<name>A0A8T1W360_9STRA</name>
<dbReference type="AlphaFoldDB" id="A0A8T1W360"/>
<dbReference type="Proteomes" id="UP000694044">
    <property type="component" value="Unassembled WGS sequence"/>
</dbReference>
<comment type="caution">
    <text evidence="1">The sequence shown here is derived from an EMBL/GenBank/DDBJ whole genome shotgun (WGS) entry which is preliminary data.</text>
</comment>
<sequence length="101" mass="10727">MLGMSSVPGDGDAQMLLPLDLPDMCLAELIFQLAFRLRFVLTCSGGGRLGGSCRFDSKAFGVSGNDFHLTVRCHPFLGHLSFDLLAGGGQGLSLLLLDLVQ</sequence>
<keyword evidence="2" id="KW-1185">Reference proteome</keyword>
<organism evidence="1 2">
    <name type="scientific">Phytophthora pseudosyringae</name>
    <dbReference type="NCBI Taxonomy" id="221518"/>
    <lineage>
        <taxon>Eukaryota</taxon>
        <taxon>Sar</taxon>
        <taxon>Stramenopiles</taxon>
        <taxon>Oomycota</taxon>
        <taxon>Peronosporomycetes</taxon>
        <taxon>Peronosporales</taxon>
        <taxon>Peronosporaceae</taxon>
        <taxon>Phytophthora</taxon>
    </lineage>
</organism>
<dbReference type="EMBL" id="JAGDFM010000074">
    <property type="protein sequence ID" value="KAG7387676.1"/>
    <property type="molecule type" value="Genomic_DNA"/>
</dbReference>
<proteinExistence type="predicted"/>
<gene>
    <name evidence="1" type="ORF">PHYPSEUDO_013803</name>
</gene>
<evidence type="ECO:0000313" key="1">
    <source>
        <dbReference type="EMBL" id="KAG7387676.1"/>
    </source>
</evidence>
<reference evidence="1" key="1">
    <citation type="submission" date="2021-02" db="EMBL/GenBank/DDBJ databases">
        <authorList>
            <person name="Palmer J.M."/>
        </authorList>
    </citation>
    <scope>NUCLEOTIDE SEQUENCE</scope>
    <source>
        <strain evidence="1">SCRP734</strain>
    </source>
</reference>